<evidence type="ECO:0000313" key="2">
    <source>
        <dbReference type="EMBL" id="KAJ3181760.1"/>
    </source>
</evidence>
<accession>A0AAD5XT02</accession>
<name>A0AAD5XT02_9FUNG</name>
<gene>
    <name evidence="2" type="ORF">HDU87_000778</name>
</gene>
<comment type="caution">
    <text evidence="2">The sequence shown here is derived from an EMBL/GenBank/DDBJ whole genome shotgun (WGS) entry which is preliminary data.</text>
</comment>
<dbReference type="EMBL" id="JADGJQ010000011">
    <property type="protein sequence ID" value="KAJ3181760.1"/>
    <property type="molecule type" value="Genomic_DNA"/>
</dbReference>
<feature type="region of interest" description="Disordered" evidence="1">
    <location>
        <begin position="1"/>
        <end position="25"/>
    </location>
</feature>
<dbReference type="AlphaFoldDB" id="A0AAD5XT02"/>
<organism evidence="2 3">
    <name type="scientific">Geranomyces variabilis</name>
    <dbReference type="NCBI Taxonomy" id="109894"/>
    <lineage>
        <taxon>Eukaryota</taxon>
        <taxon>Fungi</taxon>
        <taxon>Fungi incertae sedis</taxon>
        <taxon>Chytridiomycota</taxon>
        <taxon>Chytridiomycota incertae sedis</taxon>
        <taxon>Chytridiomycetes</taxon>
        <taxon>Spizellomycetales</taxon>
        <taxon>Powellomycetaceae</taxon>
        <taxon>Geranomyces</taxon>
    </lineage>
</organism>
<reference evidence="2" key="1">
    <citation type="submission" date="2020-05" db="EMBL/GenBank/DDBJ databases">
        <title>Phylogenomic resolution of chytrid fungi.</title>
        <authorList>
            <person name="Stajich J.E."/>
            <person name="Amses K."/>
            <person name="Simmons R."/>
            <person name="Seto K."/>
            <person name="Myers J."/>
            <person name="Bonds A."/>
            <person name="Quandt C.A."/>
            <person name="Barry K."/>
            <person name="Liu P."/>
            <person name="Grigoriev I."/>
            <person name="Longcore J.E."/>
            <person name="James T.Y."/>
        </authorList>
    </citation>
    <scope>NUCLEOTIDE SEQUENCE</scope>
    <source>
        <strain evidence="2">JEL0379</strain>
    </source>
</reference>
<keyword evidence="3" id="KW-1185">Reference proteome</keyword>
<evidence type="ECO:0000313" key="3">
    <source>
        <dbReference type="Proteomes" id="UP001212152"/>
    </source>
</evidence>
<proteinExistence type="predicted"/>
<feature type="region of interest" description="Disordered" evidence="1">
    <location>
        <begin position="119"/>
        <end position="145"/>
    </location>
</feature>
<dbReference type="Proteomes" id="UP001212152">
    <property type="component" value="Unassembled WGS sequence"/>
</dbReference>
<protein>
    <submittedName>
        <fullName evidence="2">Uncharacterized protein</fullName>
    </submittedName>
</protein>
<evidence type="ECO:0000256" key="1">
    <source>
        <dbReference type="SAM" id="MobiDB-lite"/>
    </source>
</evidence>
<sequence>MIRTEREVMPGVYLSDPPPPPPESPLLDNLEHLREEIARLRRSVEMLLNSNRELQPHAEDDPEFAQAIAENVGVIARQVQLIQKYEERVDALTGGATHQRDKPCKKESLPIVVTRRAVPDEDRGAVQHSEQLTEASPDAEGGIFL</sequence>